<dbReference type="GO" id="GO:0009279">
    <property type="term" value="C:cell outer membrane"/>
    <property type="evidence" value="ECO:0007669"/>
    <property type="project" value="UniProtKB-SubCell"/>
</dbReference>
<evidence type="ECO:0000259" key="5">
    <source>
        <dbReference type="Pfam" id="PF00263"/>
    </source>
</evidence>
<keyword evidence="1 4" id="KW-0732">Signal</keyword>
<gene>
    <name evidence="7" type="ORF">FM069_00265</name>
</gene>
<dbReference type="InterPro" id="IPR005644">
    <property type="entry name" value="NolW-like"/>
</dbReference>
<dbReference type="OrthoDB" id="5608150at2"/>
<organism evidence="7 8">
    <name type="scientific">Pseudomonas mangiferae</name>
    <dbReference type="NCBI Taxonomy" id="2593654"/>
    <lineage>
        <taxon>Bacteria</taxon>
        <taxon>Pseudomonadati</taxon>
        <taxon>Pseudomonadota</taxon>
        <taxon>Gammaproteobacteria</taxon>
        <taxon>Pseudomonadales</taxon>
        <taxon>Pseudomonadaceae</taxon>
        <taxon>Pseudomonas</taxon>
    </lineage>
</organism>
<comment type="subcellular location">
    <subcellularLocation>
        <location evidence="3">Cell outer membrane</location>
    </subcellularLocation>
</comment>
<feature type="chain" id="PRO_5021713351" evidence="4">
    <location>
        <begin position="21"/>
        <end position="269"/>
    </location>
</feature>
<evidence type="ECO:0000256" key="1">
    <source>
        <dbReference type="ARBA" id="ARBA00022729"/>
    </source>
</evidence>
<sequence length="269" mass="28883">MTLRPPLLALLLACSLPLHAETEVIPLNYRTPEDILPTLQAVVGNSGRISAYGSQLIVNASPGKIQEIRSLLAQLDTRPKRLLITVDTNENRSDDASGYSVNGSASVGGVHVETGQGAGRGRDQVRIINRSTQGRTGSSQQIQASEGYPALIQVGQNVPLTTTSRDPYGRVYQSTQYSAVTRGFYVTAQVTGETVHVALSSNNDRLSQTRPGVIDVQSADTQVTGRLGEWLTVGGVSEDSQYDSNGVLQHRATQGRSDTQIRLKVDLAE</sequence>
<keyword evidence="8" id="KW-1185">Reference proteome</keyword>
<reference evidence="7 8" key="1">
    <citation type="submission" date="2019-07" db="EMBL/GenBank/DDBJ databases">
        <title>Pseudomonas mangiferae sp. nov., isolated from bark of mango tree in Thailand.</title>
        <authorList>
            <person name="Srisuk N."/>
            <person name="Anurat P."/>
        </authorList>
    </citation>
    <scope>NUCLEOTIDE SEQUENCE [LARGE SCALE GENOMIC DNA]</scope>
    <source>
        <strain evidence="7 8">DMKU_BBB3-04</strain>
    </source>
</reference>
<dbReference type="Gene3D" id="3.30.1370.120">
    <property type="match status" value="1"/>
</dbReference>
<evidence type="ECO:0000313" key="8">
    <source>
        <dbReference type="Proteomes" id="UP000315235"/>
    </source>
</evidence>
<dbReference type="Proteomes" id="UP000315235">
    <property type="component" value="Unassembled WGS sequence"/>
</dbReference>
<feature type="signal peptide" evidence="4">
    <location>
        <begin position="1"/>
        <end position="20"/>
    </location>
</feature>
<dbReference type="AlphaFoldDB" id="A0A553H414"/>
<dbReference type="GO" id="GO:0009306">
    <property type="term" value="P:protein secretion"/>
    <property type="evidence" value="ECO:0007669"/>
    <property type="project" value="InterPro"/>
</dbReference>
<accession>A0A553H414</accession>
<dbReference type="InterPro" id="IPR038591">
    <property type="entry name" value="NolW-like_sf"/>
</dbReference>
<feature type="domain" description="NolW-like" evidence="6">
    <location>
        <begin position="22"/>
        <end position="80"/>
    </location>
</feature>
<evidence type="ECO:0000256" key="2">
    <source>
        <dbReference type="RuleBase" id="RU004003"/>
    </source>
</evidence>
<comment type="caution">
    <text evidence="7">The sequence shown here is derived from an EMBL/GenBank/DDBJ whole genome shotgun (WGS) entry which is preliminary data.</text>
</comment>
<feature type="domain" description="Type II/III secretion system secretin-like" evidence="5">
    <location>
        <begin position="130"/>
        <end position="244"/>
    </location>
</feature>
<name>A0A553H414_9PSED</name>
<proteinExistence type="inferred from homology"/>
<evidence type="ECO:0000256" key="4">
    <source>
        <dbReference type="SAM" id="SignalP"/>
    </source>
</evidence>
<keyword evidence="3" id="KW-0813">Transport</keyword>
<evidence type="ECO:0000313" key="7">
    <source>
        <dbReference type="EMBL" id="TRX76493.1"/>
    </source>
</evidence>
<protein>
    <submittedName>
        <fullName evidence="7">Secretin</fullName>
    </submittedName>
</protein>
<dbReference type="InterPro" id="IPR004846">
    <property type="entry name" value="T2SS/T3SS_dom"/>
</dbReference>
<comment type="similarity">
    <text evidence="2">Belongs to the bacterial secretin family.</text>
</comment>
<dbReference type="Pfam" id="PF00263">
    <property type="entry name" value="Secretin"/>
    <property type="match status" value="1"/>
</dbReference>
<dbReference type="Pfam" id="PF03958">
    <property type="entry name" value="Secretin_N"/>
    <property type="match status" value="1"/>
</dbReference>
<dbReference type="RefSeq" id="WP_143486125.1">
    <property type="nucleotide sequence ID" value="NZ_VJOY01000001.1"/>
</dbReference>
<evidence type="ECO:0000256" key="3">
    <source>
        <dbReference type="RuleBase" id="RU004004"/>
    </source>
</evidence>
<evidence type="ECO:0000259" key="6">
    <source>
        <dbReference type="Pfam" id="PF03958"/>
    </source>
</evidence>
<dbReference type="EMBL" id="VJOY01000001">
    <property type="protein sequence ID" value="TRX76493.1"/>
    <property type="molecule type" value="Genomic_DNA"/>
</dbReference>